<evidence type="ECO:0000256" key="3">
    <source>
        <dbReference type="ARBA" id="ARBA00022989"/>
    </source>
</evidence>
<evidence type="ECO:0000313" key="9">
    <source>
        <dbReference type="Proteomes" id="UP001499909"/>
    </source>
</evidence>
<keyword evidence="4 6" id="KW-0472">Membrane</keyword>
<evidence type="ECO:0000256" key="5">
    <source>
        <dbReference type="SAM" id="MobiDB-lite"/>
    </source>
</evidence>
<keyword evidence="9" id="KW-1185">Reference proteome</keyword>
<feature type="transmembrane region" description="Helical" evidence="6">
    <location>
        <begin position="22"/>
        <end position="46"/>
    </location>
</feature>
<name>A0ABP7NGK9_9BACT</name>
<evidence type="ECO:0000256" key="2">
    <source>
        <dbReference type="ARBA" id="ARBA00022692"/>
    </source>
</evidence>
<keyword evidence="3 6" id="KW-1133">Transmembrane helix</keyword>
<accession>A0ABP7NGK9</accession>
<dbReference type="InterPro" id="IPR007452">
    <property type="entry name" value="TamB_C"/>
</dbReference>
<dbReference type="PANTHER" id="PTHR36985:SF1">
    <property type="entry name" value="TRANSLOCATION AND ASSEMBLY MODULE SUBUNIT TAMB"/>
    <property type="match status" value="1"/>
</dbReference>
<comment type="caution">
    <text evidence="8">The sequence shown here is derived from an EMBL/GenBank/DDBJ whole genome shotgun (WGS) entry which is preliminary data.</text>
</comment>
<reference evidence="9" key="1">
    <citation type="journal article" date="2019" name="Int. J. Syst. Evol. Microbiol.">
        <title>The Global Catalogue of Microorganisms (GCM) 10K type strain sequencing project: providing services to taxonomists for standard genome sequencing and annotation.</title>
        <authorList>
            <consortium name="The Broad Institute Genomics Platform"/>
            <consortium name="The Broad Institute Genome Sequencing Center for Infectious Disease"/>
            <person name="Wu L."/>
            <person name="Ma J."/>
        </authorList>
    </citation>
    <scope>NUCLEOTIDE SEQUENCE [LARGE SCALE GENOMIC DNA]</scope>
    <source>
        <strain evidence="9">JCM 17214</strain>
    </source>
</reference>
<comment type="subcellular location">
    <subcellularLocation>
        <location evidence="1">Membrane</location>
        <topology evidence="1">Single-pass membrane protein</topology>
    </subcellularLocation>
</comment>
<evidence type="ECO:0000256" key="4">
    <source>
        <dbReference type="ARBA" id="ARBA00023136"/>
    </source>
</evidence>
<dbReference type="Proteomes" id="UP001499909">
    <property type="component" value="Unassembled WGS sequence"/>
</dbReference>
<dbReference type="PANTHER" id="PTHR36985">
    <property type="entry name" value="TRANSLOCATION AND ASSEMBLY MODULE SUBUNIT TAMB"/>
    <property type="match status" value="1"/>
</dbReference>
<sequence>MGHSDLYALFVINSLPIYVRRALYVLLGLLGFVLLLVVAVVVALQFPATQDFAARQAEKYLRGKLGTEVRIGKFRTDFRNAISLDNVYVEDLQKDTLLAVGHLGINLDLWALTKSEINVKSLELNDGRLAITRTAPDSVSNYDFIVAAFTTPADPAAPVDTTAGFRYNIGDLHLSNIFFTYQDQVDGNDVRTKVGDLAVTMDEVDVDKSVYRINAAALKNTSIGIVQTKVPPDTPSEPLTLTLGLNRATLSNVSLTYRNSVAAQFISTRIGEAEATADNIDLIHSRIDLDQLRLRNTSVAYAQNENVPVEQRVVNPAEAVRDLNESVEKATGAATSWVVTLKKSDISGVDVAFDNFDEPRQRTRLPALDYNHLKFTDLVLNTENLFYSENRTTARLNNLAGREQSGFRIESAKADIVFDSVQTRLDSLDLITPHTRIRRTLAMRYQSLDALADVKQLPNLGIEGDLRNVRLGFRDILYLAPDLAGTAPFNTGPNQSVLISGLVNGRVGDFRVKNLEFVGFRNTILRADGRIQGLPETDRRLYADLNIRQFTTTNADLQSLLPKGTIPAEYRLPDRLSVAGTFKGRPTAQVFDANLRATTSFGNATAKINMGAGPKGQEPITATFSTQRLDVGRFLRDPTIGKITATGQLTARGLTPADMRGKLVANVQSARYNGYNYRGITANVDIDRQLYKVDAKSKSDPNLNLDLLATVNLRDASNPTYTVDRLNLRGANLTALGFYTGGDLRVQGDLRANISGSDLNTINGTFSGNRIVIVKDNQPFALDSVTGRILQRPGRTEVDFASNVLDAKLRGNTRLGDLALELQRHLDRYFDLPGVQYRPSATYRQFTFDANLKNPKIATQLVPDLKQISPFKLTGSYDSRAANLTVDSRIPLIKYQTYTLDSLRLSIKSDPQKLDYALKLRQARQDTTLRLPNPSLTGSIADNKIGTNLRIAESDSVQKLNLAGVLQVFNQGAAYAFSFGPDLVLDNQPWTVAPGNELRYTTATGAIQANNVQLSQGSQSLQLQTLPGAQYPLQAQISNFDLNGLAKSAGMPDSLVAGTLNGQAVAYSIGQPRQAFTADVTLASFAYNKSAIGDISLKATNPTPDRYNVDARLTNATGTDVRAVGYYLATPPSPIQFAVTINKFDLKTIEPFSAGQLREMLGGITGNLAVTGTVAQPQVRGVVTTTPDAGFTLTQLGAPYRLVSQDVTFGDQGLTFNNFTVLDSVGNKAVINGQMYTKNYIDDYRFDLEATTDKFLAVQSTQQDNPLFWGKLVVDSDSRITGNLTLPVVNTRAVVVEGSDLKVAVPNDEAGLVESEGIVKFVDKSVPLDSLLARQVKLDSAETAPGYDIRAVVTVNDNTPFTIVIDPVSGDNLKVYAAGTLNTKIDPSGNITLNGRVEVTKGKYAMSLYGLASRDFDIAPGSYILWSGDPYNAQLNVAAIYNVKAPPAELLSAQGVEEETLKAVGRNQLPFQVFLNVTGELLKPIIGFDIRLPEEARSELRGPIEARLAQLRQPSETTELNKQVFSLIVLSRFLAQDPFQNSSGNFVADQLRGSASQVLTQQLNNLTGSYLSNLGVELGVNSYADYSSGGEKTRTDLNVAVRRQLFNNRVTVRLGTDVPLGGGNQASQGQSGSNLSAFAGDVSIEYNVLANGRIRLRAFRNNAYGDIDGQFVRTGASLIFQRDYKTLADLFHGIDKEVKEDVKLERRRTRQDRKAEQDSTKVAAPPVARRDSARTAPKPTTSR</sequence>
<feature type="region of interest" description="Disordered" evidence="5">
    <location>
        <begin position="1704"/>
        <end position="1743"/>
    </location>
</feature>
<keyword evidence="2 6" id="KW-0812">Transmembrane</keyword>
<dbReference type="RefSeq" id="WP_345115379.1">
    <property type="nucleotide sequence ID" value="NZ_BAABDH010000093.1"/>
</dbReference>
<evidence type="ECO:0000256" key="6">
    <source>
        <dbReference type="SAM" id="Phobius"/>
    </source>
</evidence>
<organism evidence="8 9">
    <name type="scientific">Hymenobacter algoricola</name>
    <dbReference type="NCBI Taxonomy" id="486267"/>
    <lineage>
        <taxon>Bacteria</taxon>
        <taxon>Pseudomonadati</taxon>
        <taxon>Bacteroidota</taxon>
        <taxon>Cytophagia</taxon>
        <taxon>Cytophagales</taxon>
        <taxon>Hymenobacteraceae</taxon>
        <taxon>Hymenobacter</taxon>
    </lineage>
</organism>
<evidence type="ECO:0000256" key="1">
    <source>
        <dbReference type="ARBA" id="ARBA00004167"/>
    </source>
</evidence>
<protein>
    <recommendedName>
        <fullName evidence="7">Translocation and assembly module TamB C-terminal domain-containing protein</fullName>
    </recommendedName>
</protein>
<proteinExistence type="predicted"/>
<evidence type="ECO:0000313" key="8">
    <source>
        <dbReference type="EMBL" id="GAA3945041.1"/>
    </source>
</evidence>
<dbReference type="Pfam" id="PF04357">
    <property type="entry name" value="TamB"/>
    <property type="match status" value="1"/>
</dbReference>
<gene>
    <name evidence="8" type="ORF">GCM10022406_28990</name>
</gene>
<dbReference type="EMBL" id="BAABDH010000093">
    <property type="protein sequence ID" value="GAA3945041.1"/>
    <property type="molecule type" value="Genomic_DNA"/>
</dbReference>
<evidence type="ECO:0000259" key="7">
    <source>
        <dbReference type="Pfam" id="PF04357"/>
    </source>
</evidence>
<feature type="domain" description="Translocation and assembly module TamB C-terminal" evidence="7">
    <location>
        <begin position="1219"/>
        <end position="1684"/>
    </location>
</feature>